<dbReference type="PANTHER" id="PTHR24422">
    <property type="entry name" value="CHEMOTAXIS PROTEIN METHYLTRANSFERASE"/>
    <property type="match status" value="1"/>
</dbReference>
<evidence type="ECO:0000256" key="5">
    <source>
        <dbReference type="PIRNR" id="PIRNR000410"/>
    </source>
</evidence>
<dbReference type="PRINTS" id="PR00996">
    <property type="entry name" value="CHERMTFRASE"/>
</dbReference>
<dbReference type="EC" id="2.1.1.80" evidence="5"/>
<dbReference type="SMART" id="SM00138">
    <property type="entry name" value="MeTrc"/>
    <property type="match status" value="1"/>
</dbReference>
<keyword evidence="2 5" id="KW-0489">Methyltransferase</keyword>
<dbReference type="SUPFAM" id="SSF53335">
    <property type="entry name" value="S-adenosyl-L-methionine-dependent methyltransferases"/>
    <property type="match status" value="1"/>
</dbReference>
<organism evidence="8 9">
    <name type="scientific">Rhizomicrobium electricum</name>
    <dbReference type="NCBI Taxonomy" id="480070"/>
    <lineage>
        <taxon>Bacteria</taxon>
        <taxon>Pseudomonadati</taxon>
        <taxon>Pseudomonadota</taxon>
        <taxon>Alphaproteobacteria</taxon>
        <taxon>Micropepsales</taxon>
        <taxon>Micropepsaceae</taxon>
        <taxon>Rhizomicrobium</taxon>
    </lineage>
</organism>
<dbReference type="InterPro" id="IPR029063">
    <property type="entry name" value="SAM-dependent_MTases_sf"/>
</dbReference>
<comment type="catalytic activity">
    <reaction evidence="1 5">
        <text>L-glutamyl-[protein] + S-adenosyl-L-methionine = [protein]-L-glutamate 5-O-methyl ester + S-adenosyl-L-homocysteine</text>
        <dbReference type="Rhea" id="RHEA:24452"/>
        <dbReference type="Rhea" id="RHEA-COMP:10208"/>
        <dbReference type="Rhea" id="RHEA-COMP:10311"/>
        <dbReference type="ChEBI" id="CHEBI:29973"/>
        <dbReference type="ChEBI" id="CHEBI:57856"/>
        <dbReference type="ChEBI" id="CHEBI:59789"/>
        <dbReference type="ChEBI" id="CHEBI:82795"/>
        <dbReference type="EC" id="2.1.1.80"/>
    </reaction>
</comment>
<comment type="function">
    <text evidence="5">Methylation of the membrane-bound methyl-accepting chemotaxis proteins (MCP) to form gamma-glutamyl methyl ester residues in MCP.</text>
</comment>
<feature type="compositionally biased region" description="Low complexity" evidence="6">
    <location>
        <begin position="1"/>
        <end position="16"/>
    </location>
</feature>
<dbReference type="Proteomes" id="UP001499951">
    <property type="component" value="Unassembled WGS sequence"/>
</dbReference>
<dbReference type="InterPro" id="IPR050903">
    <property type="entry name" value="Bact_Chemotaxis_MeTrfase"/>
</dbReference>
<feature type="domain" description="CheR-type methyltransferase" evidence="7">
    <location>
        <begin position="23"/>
        <end position="291"/>
    </location>
</feature>
<dbReference type="InterPro" id="IPR026024">
    <property type="entry name" value="Chemotaxis_MeTrfase_CheR"/>
</dbReference>
<gene>
    <name evidence="8" type="ORF">GCM10008942_31390</name>
</gene>
<evidence type="ECO:0000256" key="2">
    <source>
        <dbReference type="ARBA" id="ARBA00022603"/>
    </source>
</evidence>
<keyword evidence="4 5" id="KW-0949">S-adenosyl-L-methionine</keyword>
<feature type="region of interest" description="Disordered" evidence="6">
    <location>
        <begin position="1"/>
        <end position="21"/>
    </location>
</feature>
<comment type="caution">
    <text evidence="8">The sequence shown here is derived from an EMBL/GenBank/DDBJ whole genome shotgun (WGS) entry which is preliminary data.</text>
</comment>
<evidence type="ECO:0000313" key="8">
    <source>
        <dbReference type="EMBL" id="GAA0580206.1"/>
    </source>
</evidence>
<evidence type="ECO:0000259" key="7">
    <source>
        <dbReference type="PROSITE" id="PS50123"/>
    </source>
</evidence>
<evidence type="ECO:0000256" key="4">
    <source>
        <dbReference type="ARBA" id="ARBA00022691"/>
    </source>
</evidence>
<dbReference type="InterPro" id="IPR022642">
    <property type="entry name" value="CheR_C"/>
</dbReference>
<dbReference type="PANTHER" id="PTHR24422:SF26">
    <property type="entry name" value="CHEMOTAXIS PROTEIN METHYLTRANSFERASE"/>
    <property type="match status" value="1"/>
</dbReference>
<dbReference type="InterPro" id="IPR036804">
    <property type="entry name" value="CheR_N_sf"/>
</dbReference>
<keyword evidence="9" id="KW-1185">Reference proteome</keyword>
<dbReference type="Gene3D" id="1.10.155.10">
    <property type="entry name" value="Chemotaxis receptor methyltransferase CheR, N-terminal domain"/>
    <property type="match status" value="1"/>
</dbReference>
<dbReference type="EMBL" id="BAAADD010000008">
    <property type="protein sequence ID" value="GAA0580206.1"/>
    <property type="molecule type" value="Genomic_DNA"/>
</dbReference>
<evidence type="ECO:0000256" key="1">
    <source>
        <dbReference type="ARBA" id="ARBA00001541"/>
    </source>
</evidence>
<protein>
    <recommendedName>
        <fullName evidence="5">Chemotaxis protein methyltransferase</fullName>
        <ecNumber evidence="5">2.1.1.80</ecNumber>
    </recommendedName>
</protein>
<dbReference type="Pfam" id="PF01739">
    <property type="entry name" value="CheR"/>
    <property type="match status" value="1"/>
</dbReference>
<name>A0ABN1F1V0_9PROT</name>
<keyword evidence="3 5" id="KW-0808">Transferase</keyword>
<evidence type="ECO:0000256" key="6">
    <source>
        <dbReference type="SAM" id="MobiDB-lite"/>
    </source>
</evidence>
<dbReference type="InterPro" id="IPR000780">
    <property type="entry name" value="CheR_MeTrfase"/>
</dbReference>
<accession>A0ABN1F1V0</accession>
<dbReference type="Pfam" id="PF03705">
    <property type="entry name" value="CheR_N"/>
    <property type="match status" value="1"/>
</dbReference>
<evidence type="ECO:0000313" key="9">
    <source>
        <dbReference type="Proteomes" id="UP001499951"/>
    </source>
</evidence>
<dbReference type="PIRSF" id="PIRSF000410">
    <property type="entry name" value="CheR"/>
    <property type="match status" value="1"/>
</dbReference>
<dbReference type="CDD" id="cd02440">
    <property type="entry name" value="AdoMet_MTases"/>
    <property type="match status" value="1"/>
</dbReference>
<dbReference type="PROSITE" id="PS50123">
    <property type="entry name" value="CHER"/>
    <property type="match status" value="1"/>
</dbReference>
<dbReference type="Gene3D" id="3.40.50.150">
    <property type="entry name" value="Vaccinia Virus protein VP39"/>
    <property type="match status" value="1"/>
</dbReference>
<dbReference type="SUPFAM" id="SSF47757">
    <property type="entry name" value="Chemotaxis receptor methyltransferase CheR, N-terminal domain"/>
    <property type="match status" value="1"/>
</dbReference>
<dbReference type="InterPro" id="IPR022641">
    <property type="entry name" value="CheR_N"/>
</dbReference>
<reference evidence="8 9" key="1">
    <citation type="journal article" date="2019" name="Int. J. Syst. Evol. Microbiol.">
        <title>The Global Catalogue of Microorganisms (GCM) 10K type strain sequencing project: providing services to taxonomists for standard genome sequencing and annotation.</title>
        <authorList>
            <consortium name="The Broad Institute Genomics Platform"/>
            <consortium name="The Broad Institute Genome Sequencing Center for Infectious Disease"/>
            <person name="Wu L."/>
            <person name="Ma J."/>
        </authorList>
    </citation>
    <scope>NUCLEOTIDE SEQUENCE [LARGE SCALE GENOMIC DNA]</scope>
    <source>
        <strain evidence="8 9">JCM 15089</strain>
    </source>
</reference>
<sequence length="291" mass="32854">MMGGTALATTTSASSARPSGYGLSEKNFRKLCTFVYSVCGIKLTEKKRSMVDGRLRRRMRALDIADINDYCDFLLGGSAAAEPEVPYFIDAVTTNKTDFFREPAHYVFMQEHVMPAWAAEGRRGAKIWSAACSTGAEAYTTAMVVDDFFHGRFDYSILATDVSTDVLQKGYAGLFPRTMIDPIPEEFRKRYVLVPKNPARNEILISSALRSKVSFHRLNLMDDRYPFDRDHDIIFLRNVLIYFDRPTQDCVLAKLCDHLRPGGYLFLGHSESLAGAKLPLQMVANTIFRRK</sequence>
<evidence type="ECO:0000256" key="3">
    <source>
        <dbReference type="ARBA" id="ARBA00022679"/>
    </source>
</evidence>
<proteinExistence type="predicted"/>